<keyword evidence="2" id="KW-0472">Membrane</keyword>
<dbReference type="Proteomes" id="UP000018855">
    <property type="component" value="Unassembled WGS sequence"/>
</dbReference>
<name>W1V391_9FIRM</name>
<organism evidence="3 4">
    <name type="scientific">Veillonella dispar DORA_11</name>
    <dbReference type="NCBI Taxonomy" id="1403949"/>
    <lineage>
        <taxon>Bacteria</taxon>
        <taxon>Bacillati</taxon>
        <taxon>Bacillota</taxon>
        <taxon>Negativicutes</taxon>
        <taxon>Veillonellales</taxon>
        <taxon>Veillonellaceae</taxon>
        <taxon>Veillonella</taxon>
    </lineage>
</organism>
<keyword evidence="2" id="KW-0812">Transmembrane</keyword>
<accession>W1V391</accession>
<protein>
    <submittedName>
        <fullName evidence="3">Uncharacterized protein</fullName>
    </submittedName>
</protein>
<evidence type="ECO:0000313" key="3">
    <source>
        <dbReference type="EMBL" id="ETI98353.1"/>
    </source>
</evidence>
<keyword evidence="2" id="KW-1133">Transmembrane helix</keyword>
<keyword evidence="1" id="KW-0175">Coiled coil</keyword>
<dbReference type="PROSITE" id="PS51257">
    <property type="entry name" value="PROKAR_LIPOPROTEIN"/>
    <property type="match status" value="1"/>
</dbReference>
<feature type="transmembrane region" description="Helical" evidence="2">
    <location>
        <begin position="21"/>
        <end position="42"/>
    </location>
</feature>
<dbReference type="AlphaFoldDB" id="W1V391"/>
<proteinExistence type="predicted"/>
<comment type="caution">
    <text evidence="3">The sequence shown here is derived from an EMBL/GenBank/DDBJ whole genome shotgun (WGS) entry which is preliminary data.</text>
</comment>
<gene>
    <name evidence="3" type="ORF">Q619_VDC00553G0027</name>
</gene>
<sequence length="149" mass="17102">MYEKCKIYLNAVKSQVTVKRFIMLACALLLIIGACQLIDGYLTARGNYQRALERLEQTQNELNRSRRLNQELKLVIERSSELNSQAGDRIARIEDYQRREGEGLNRLEGYQQETGRRVGEGVANNNRASELIGESLRIIERVESGNKEQ</sequence>
<feature type="coiled-coil region" evidence="1">
    <location>
        <begin position="41"/>
        <end position="75"/>
    </location>
</feature>
<dbReference type="EMBL" id="AZMJ01000553">
    <property type="protein sequence ID" value="ETI98353.1"/>
    <property type="molecule type" value="Genomic_DNA"/>
</dbReference>
<reference evidence="3 4" key="1">
    <citation type="submission" date="2013-12" db="EMBL/GenBank/DDBJ databases">
        <title>A Varibaculum cambriense genome reconstructed from a premature infant gut community with otherwise low bacterial novelty that shifts toward anaerobic metabolism during the third week of life.</title>
        <authorList>
            <person name="Brown C.T."/>
            <person name="Sharon I."/>
            <person name="Thomas B.C."/>
            <person name="Castelle C.J."/>
            <person name="Morowitz M.J."/>
            <person name="Banfield J.F."/>
        </authorList>
    </citation>
    <scope>NUCLEOTIDE SEQUENCE [LARGE SCALE GENOMIC DNA]</scope>
    <source>
        <strain evidence="4">DORA_11</strain>
    </source>
</reference>
<evidence type="ECO:0000313" key="4">
    <source>
        <dbReference type="Proteomes" id="UP000018855"/>
    </source>
</evidence>
<evidence type="ECO:0000256" key="2">
    <source>
        <dbReference type="SAM" id="Phobius"/>
    </source>
</evidence>
<evidence type="ECO:0000256" key="1">
    <source>
        <dbReference type="SAM" id="Coils"/>
    </source>
</evidence>